<gene>
    <name evidence="1" type="ORF">HMPREF1092_03162</name>
</gene>
<evidence type="ECO:0000313" key="1">
    <source>
        <dbReference type="EMBL" id="ENZ00026.1"/>
    </source>
</evidence>
<protein>
    <submittedName>
        <fullName evidence="1">Uncharacterized protein</fullName>
    </submittedName>
</protein>
<organism evidence="1 2">
    <name type="scientific">Clostridium thermobutyricum</name>
    <dbReference type="NCBI Taxonomy" id="29372"/>
    <lineage>
        <taxon>Bacteria</taxon>
        <taxon>Bacillati</taxon>
        <taxon>Bacillota</taxon>
        <taxon>Clostridia</taxon>
        <taxon>Eubacteriales</taxon>
        <taxon>Clostridiaceae</taxon>
        <taxon>Clostridium</taxon>
    </lineage>
</organism>
<accession>N9WAH8</accession>
<dbReference type="RefSeq" id="WP_002599602.1">
    <property type="nucleotide sequence ID" value="NZ_KB850958.1"/>
</dbReference>
<dbReference type="AlphaFoldDB" id="N9WAH8"/>
<evidence type="ECO:0000313" key="2">
    <source>
        <dbReference type="Proteomes" id="UP000013097"/>
    </source>
</evidence>
<name>N9WAH8_9CLOT</name>
<dbReference type="Proteomes" id="UP000013097">
    <property type="component" value="Unassembled WGS sequence"/>
</dbReference>
<proteinExistence type="predicted"/>
<dbReference type="PATRIC" id="fig|999411.4.peg.3073"/>
<dbReference type="EMBL" id="AGYT01000019">
    <property type="protein sequence ID" value="ENZ00026.1"/>
    <property type="molecule type" value="Genomic_DNA"/>
</dbReference>
<reference evidence="1 2" key="1">
    <citation type="submission" date="2013-01" db="EMBL/GenBank/DDBJ databases">
        <title>The Genome Sequence of Clostridium colicanis 209318.</title>
        <authorList>
            <consortium name="The Broad Institute Genome Sequencing Platform"/>
            <person name="Earl A."/>
            <person name="Ward D."/>
            <person name="Feldgarden M."/>
            <person name="Gevers D."/>
            <person name="Courvalin P."/>
            <person name="Lambert T."/>
            <person name="Walker B."/>
            <person name="Young S.K."/>
            <person name="Zeng Q."/>
            <person name="Gargeya S."/>
            <person name="Fitzgerald M."/>
            <person name="Haas B."/>
            <person name="Abouelleil A."/>
            <person name="Alvarado L."/>
            <person name="Arachchi H.M."/>
            <person name="Berlin A.M."/>
            <person name="Chapman S.B."/>
            <person name="Dewar J."/>
            <person name="Goldberg J."/>
            <person name="Griggs A."/>
            <person name="Gujja S."/>
            <person name="Hansen M."/>
            <person name="Howarth C."/>
            <person name="Imamovic A."/>
            <person name="Larimer J."/>
            <person name="McCowan C."/>
            <person name="Murphy C."/>
            <person name="Neiman D."/>
            <person name="Pearson M."/>
            <person name="Priest M."/>
            <person name="Roberts A."/>
            <person name="Saif S."/>
            <person name="Shea T."/>
            <person name="Sisk P."/>
            <person name="Sykes S."/>
            <person name="Wortman J."/>
            <person name="Nusbaum C."/>
            <person name="Birren B."/>
        </authorList>
    </citation>
    <scope>NUCLEOTIDE SEQUENCE [LARGE SCALE GENOMIC DNA]</scope>
    <source>
        <strain evidence="1 2">209318</strain>
    </source>
</reference>
<keyword evidence="2" id="KW-1185">Reference proteome</keyword>
<dbReference type="HOGENOM" id="CLU_2988551_0_0_9"/>
<sequence>MKSLKEIIKEEREESNREDSLLTGLDLDVLEKYTKIKKKTNTVKISGKTKKYKKRKD</sequence>
<comment type="caution">
    <text evidence="1">The sequence shown here is derived from an EMBL/GenBank/DDBJ whole genome shotgun (WGS) entry which is preliminary data.</text>
</comment>